<organism evidence="2">
    <name type="scientific">marine sediment metagenome</name>
    <dbReference type="NCBI Taxonomy" id="412755"/>
    <lineage>
        <taxon>unclassified sequences</taxon>
        <taxon>metagenomes</taxon>
        <taxon>ecological metagenomes</taxon>
    </lineage>
</organism>
<name>X1R652_9ZZZZ</name>
<evidence type="ECO:0000313" key="2">
    <source>
        <dbReference type="EMBL" id="GAI76232.1"/>
    </source>
</evidence>
<protein>
    <recommendedName>
        <fullName evidence="1">Xylose isomerase-like TIM barrel domain-containing protein</fullName>
    </recommendedName>
</protein>
<dbReference type="Gene3D" id="3.20.20.150">
    <property type="entry name" value="Divalent-metal-dependent TIM barrel enzymes"/>
    <property type="match status" value="1"/>
</dbReference>
<dbReference type="InterPro" id="IPR036237">
    <property type="entry name" value="Xyl_isomerase-like_sf"/>
</dbReference>
<gene>
    <name evidence="2" type="ORF">S12H4_18435</name>
</gene>
<dbReference type="AlphaFoldDB" id="X1R652"/>
<comment type="caution">
    <text evidence="2">The sequence shown here is derived from an EMBL/GenBank/DDBJ whole genome shotgun (WGS) entry which is preliminary data.</text>
</comment>
<dbReference type="PANTHER" id="PTHR12110">
    <property type="entry name" value="HYDROXYPYRUVATE ISOMERASE"/>
    <property type="match status" value="1"/>
</dbReference>
<dbReference type="Pfam" id="PF01261">
    <property type="entry name" value="AP_endonuc_2"/>
    <property type="match status" value="1"/>
</dbReference>
<dbReference type="InterPro" id="IPR013022">
    <property type="entry name" value="Xyl_isomerase-like_TIM-brl"/>
</dbReference>
<dbReference type="InterPro" id="IPR050312">
    <property type="entry name" value="IolE/XylAMocC-like"/>
</dbReference>
<proteinExistence type="predicted"/>
<sequence>MKFLTCINHSTILTTPVEEAIRIADKAGFEGFDFQEKDLDEYVITKKKDIKDLANLFSSLKIKPFCFTGLHRYLPDFEFTTNEEYENEIKNVIPLFEALEILGLKVAIKPEIGRPVVPSIEKVGNYKKYFENAVKRNQQLAEIAKKYGIKIAYEFTGGSNFINCIERTKEVVKAVDRGNFGYGLDTYHAYKANDKLEEYEEIPGDRIFSVHFMNVLDIPQNRIS</sequence>
<feature type="non-terminal residue" evidence="2">
    <location>
        <position position="224"/>
    </location>
</feature>
<evidence type="ECO:0000259" key="1">
    <source>
        <dbReference type="Pfam" id="PF01261"/>
    </source>
</evidence>
<dbReference type="EMBL" id="BARW01009103">
    <property type="protein sequence ID" value="GAI76232.1"/>
    <property type="molecule type" value="Genomic_DNA"/>
</dbReference>
<feature type="domain" description="Xylose isomerase-like TIM barrel" evidence="1">
    <location>
        <begin position="22"/>
        <end position="214"/>
    </location>
</feature>
<dbReference type="PANTHER" id="PTHR12110:SF21">
    <property type="entry name" value="XYLOSE ISOMERASE-LIKE TIM BARREL DOMAIN-CONTAINING PROTEIN"/>
    <property type="match status" value="1"/>
</dbReference>
<dbReference type="SUPFAM" id="SSF51658">
    <property type="entry name" value="Xylose isomerase-like"/>
    <property type="match status" value="1"/>
</dbReference>
<reference evidence="2" key="1">
    <citation type="journal article" date="2014" name="Front. Microbiol.">
        <title>High frequency of phylogenetically diverse reductive dehalogenase-homologous genes in deep subseafloor sedimentary metagenomes.</title>
        <authorList>
            <person name="Kawai M."/>
            <person name="Futagami T."/>
            <person name="Toyoda A."/>
            <person name="Takaki Y."/>
            <person name="Nishi S."/>
            <person name="Hori S."/>
            <person name="Arai W."/>
            <person name="Tsubouchi T."/>
            <person name="Morono Y."/>
            <person name="Uchiyama I."/>
            <person name="Ito T."/>
            <person name="Fujiyama A."/>
            <person name="Inagaki F."/>
            <person name="Takami H."/>
        </authorList>
    </citation>
    <scope>NUCLEOTIDE SEQUENCE</scope>
    <source>
        <strain evidence="2">Expedition CK06-06</strain>
    </source>
</reference>
<accession>X1R652</accession>